<dbReference type="EMBL" id="FPHM01000251">
    <property type="protein sequence ID" value="SFV71446.1"/>
    <property type="molecule type" value="Genomic_DNA"/>
</dbReference>
<sequence length="474" mass="55332">MGTLPKAKTKTEIKLHPRITDKTLGWGLVLIGFSLSIIEHFLKIDFFIASWHIISYLLLLLPLLYMIQQKKLINPYTQYFMPLLFLIICNMFYYNNGFVQHVLPIIFYLLVFMFYITSMHSVHSIHQVLCLRNFNIRGFSYLTVFMQNLFSYNIDKNLYSRIMKALLITLPFLIMFALLLSSADREYSAFFTALFTIDIPFEAYYIMTVPLTFILYLLFFIFSFSNDKDRQSIQETNTLDMLIIGIFLGMINLLFFSFIAMQIPFLSTGYIREGINIASFAREGFFQLMTIMGLVSLIFLFILRRHKDEKVSTVLLVILLAQSIIMGIISLKKMYLYQNIMGATVLRYYVEWFDYFLLSILSLGILFLIKRYAFSKFLDMIVVLGFLSLTLVSSLNIDAIVAKNHIEKFKDTPHKLDKNMLQQLSIDALPIIKKHHIKVIERSYTKRKSETMCKDLASYHYGFCSIRGEFGGPK</sequence>
<proteinExistence type="predicted"/>
<evidence type="ECO:0000313" key="2">
    <source>
        <dbReference type="EMBL" id="SFV71446.1"/>
    </source>
</evidence>
<feature type="transmembrane region" description="Helical" evidence="1">
    <location>
        <begin position="285"/>
        <end position="302"/>
    </location>
</feature>
<name>A0A1W1CZY5_9ZZZZ</name>
<accession>A0A1W1CZY5</accession>
<gene>
    <name evidence="2" type="ORF">MNB_SV-13-1410</name>
</gene>
<reference evidence="2" key="1">
    <citation type="submission" date="2016-10" db="EMBL/GenBank/DDBJ databases">
        <authorList>
            <person name="de Groot N.N."/>
        </authorList>
    </citation>
    <scope>NUCLEOTIDE SEQUENCE</scope>
</reference>
<feature type="transmembrane region" description="Helical" evidence="1">
    <location>
        <begin position="352"/>
        <end position="369"/>
    </location>
</feature>
<keyword evidence="1" id="KW-0472">Membrane</keyword>
<dbReference type="AlphaFoldDB" id="A0A1W1CZY5"/>
<feature type="transmembrane region" description="Helical" evidence="1">
    <location>
        <begin position="79"/>
        <end position="95"/>
    </location>
</feature>
<evidence type="ECO:0000256" key="1">
    <source>
        <dbReference type="SAM" id="Phobius"/>
    </source>
</evidence>
<dbReference type="InterPro" id="IPR025291">
    <property type="entry name" value="DUF4153"/>
</dbReference>
<feature type="transmembrane region" description="Helical" evidence="1">
    <location>
        <begin position="242"/>
        <end position="265"/>
    </location>
</feature>
<feature type="transmembrane region" description="Helical" evidence="1">
    <location>
        <begin position="101"/>
        <end position="117"/>
    </location>
</feature>
<dbReference type="Pfam" id="PF13687">
    <property type="entry name" value="DUF4153"/>
    <property type="match status" value="1"/>
</dbReference>
<feature type="transmembrane region" description="Helical" evidence="1">
    <location>
        <begin position="48"/>
        <end position="67"/>
    </location>
</feature>
<keyword evidence="1" id="KW-0812">Transmembrane</keyword>
<feature type="transmembrane region" description="Helical" evidence="1">
    <location>
        <begin position="165"/>
        <end position="183"/>
    </location>
</feature>
<feature type="transmembrane region" description="Helical" evidence="1">
    <location>
        <begin position="314"/>
        <end position="332"/>
    </location>
</feature>
<feature type="transmembrane region" description="Helical" evidence="1">
    <location>
        <begin position="381"/>
        <end position="402"/>
    </location>
</feature>
<feature type="transmembrane region" description="Helical" evidence="1">
    <location>
        <begin position="24"/>
        <end position="42"/>
    </location>
</feature>
<feature type="transmembrane region" description="Helical" evidence="1">
    <location>
        <begin position="203"/>
        <end position="222"/>
    </location>
</feature>
<protein>
    <submittedName>
        <fullName evidence="2">Uncharacterized protein</fullName>
    </submittedName>
</protein>
<keyword evidence="1" id="KW-1133">Transmembrane helix</keyword>
<organism evidence="2">
    <name type="scientific">hydrothermal vent metagenome</name>
    <dbReference type="NCBI Taxonomy" id="652676"/>
    <lineage>
        <taxon>unclassified sequences</taxon>
        <taxon>metagenomes</taxon>
        <taxon>ecological metagenomes</taxon>
    </lineage>
</organism>